<dbReference type="Proteomes" id="UP001268089">
    <property type="component" value="Unassembled WGS sequence"/>
</dbReference>
<gene>
    <name evidence="2" type="ORF">J2X15_003358</name>
</gene>
<dbReference type="InterPro" id="IPR058511">
    <property type="entry name" value="DUF8198"/>
</dbReference>
<dbReference type="Pfam" id="PF26621">
    <property type="entry name" value="DUF8198"/>
    <property type="match status" value="1"/>
</dbReference>
<evidence type="ECO:0000313" key="3">
    <source>
        <dbReference type="Proteomes" id="UP001268089"/>
    </source>
</evidence>
<dbReference type="NCBIfam" id="NF047641">
    <property type="entry name" value="FFLEE_fam"/>
    <property type="match status" value="1"/>
</dbReference>
<evidence type="ECO:0000259" key="1">
    <source>
        <dbReference type="Pfam" id="PF26621"/>
    </source>
</evidence>
<keyword evidence="3" id="KW-1185">Reference proteome</keyword>
<protein>
    <recommendedName>
        <fullName evidence="1">DUF8198 domain-containing protein</fullName>
    </recommendedName>
</protein>
<evidence type="ECO:0000313" key="2">
    <source>
        <dbReference type="EMBL" id="MDR7308049.1"/>
    </source>
</evidence>
<name>A0ABU1ZR68_9BURK</name>
<sequence>MTAADTIRHALDRVAALRSEAAGDARLLQGLKAVKRLQARRFAGTYGDLLATKAFAAPTHFFLHELYSERDFSDRDQQFARIAGALQTFFPAQVVSTAVALAELHAQTEVLDLAMAQAWCALDGNDVPRYINAWRSVGSLAIRQAQLQAVLDIGAQLDRLTRTPGLRMTLRMMRGPAKVAGLASLQAFLEAGFDTFAGMGGKGAQAREFLNTIAQRETHWIEALFNAPVVACETELHQCLGKAL</sequence>
<comment type="caution">
    <text evidence="2">The sequence shown here is derived from an EMBL/GenBank/DDBJ whole genome shotgun (WGS) entry which is preliminary data.</text>
</comment>
<accession>A0ABU1ZR68</accession>
<reference evidence="2 3" key="1">
    <citation type="submission" date="2023-07" db="EMBL/GenBank/DDBJ databases">
        <title>Sorghum-associated microbial communities from plants grown in Nebraska, USA.</title>
        <authorList>
            <person name="Schachtman D."/>
        </authorList>
    </citation>
    <scope>NUCLEOTIDE SEQUENCE [LARGE SCALE GENOMIC DNA]</scope>
    <source>
        <strain evidence="2 3">BE308</strain>
    </source>
</reference>
<dbReference type="InterPro" id="IPR058063">
    <property type="entry name" value="FFLEE_fam"/>
</dbReference>
<organism evidence="2 3">
    <name type="scientific">Rhodoferax saidenbachensis</name>
    <dbReference type="NCBI Taxonomy" id="1484693"/>
    <lineage>
        <taxon>Bacteria</taxon>
        <taxon>Pseudomonadati</taxon>
        <taxon>Pseudomonadota</taxon>
        <taxon>Betaproteobacteria</taxon>
        <taxon>Burkholderiales</taxon>
        <taxon>Comamonadaceae</taxon>
        <taxon>Rhodoferax</taxon>
    </lineage>
</organism>
<feature type="domain" description="DUF8198" evidence="1">
    <location>
        <begin position="21"/>
        <end position="226"/>
    </location>
</feature>
<dbReference type="EMBL" id="JAVDXO010000009">
    <property type="protein sequence ID" value="MDR7308049.1"/>
    <property type="molecule type" value="Genomic_DNA"/>
</dbReference>
<dbReference type="RefSeq" id="WP_310344839.1">
    <property type="nucleotide sequence ID" value="NZ_JAVDXO010000009.1"/>
</dbReference>
<proteinExistence type="predicted"/>